<sequence length="154" mass="17665">MLGANLEDQWMQTMNLAVTNWIVELRSSNHSFGVPLPLFSYALSASGLWKVQMYCPVIAMGMEELFAYISGVMWTLWSLRHLWQNADMAPRRSTSHHVSCCKSHLCSNLMYCLFQSASPTTTPHMNLVLRRALRVHLIRQSHLVLKHQSLKALH</sequence>
<organism evidence="1">
    <name type="scientific">Arundo donax</name>
    <name type="common">Giant reed</name>
    <name type="synonym">Donax arundinaceus</name>
    <dbReference type="NCBI Taxonomy" id="35708"/>
    <lineage>
        <taxon>Eukaryota</taxon>
        <taxon>Viridiplantae</taxon>
        <taxon>Streptophyta</taxon>
        <taxon>Embryophyta</taxon>
        <taxon>Tracheophyta</taxon>
        <taxon>Spermatophyta</taxon>
        <taxon>Magnoliopsida</taxon>
        <taxon>Liliopsida</taxon>
        <taxon>Poales</taxon>
        <taxon>Poaceae</taxon>
        <taxon>PACMAD clade</taxon>
        <taxon>Arundinoideae</taxon>
        <taxon>Arundineae</taxon>
        <taxon>Arundo</taxon>
    </lineage>
</organism>
<reference evidence="1" key="1">
    <citation type="submission" date="2014-09" db="EMBL/GenBank/DDBJ databases">
        <authorList>
            <person name="Magalhaes I.L.F."/>
            <person name="Oliveira U."/>
            <person name="Santos F.R."/>
            <person name="Vidigal T.H.D.A."/>
            <person name="Brescovit A.D."/>
            <person name="Santos A.J."/>
        </authorList>
    </citation>
    <scope>NUCLEOTIDE SEQUENCE</scope>
    <source>
        <tissue evidence="1">Shoot tissue taken approximately 20 cm above the soil surface</tissue>
    </source>
</reference>
<dbReference type="EMBL" id="GBRH01208174">
    <property type="protein sequence ID" value="JAD89721.1"/>
    <property type="molecule type" value="Transcribed_RNA"/>
</dbReference>
<dbReference type="AlphaFoldDB" id="A0A0A9DPJ2"/>
<dbReference type="PANTHER" id="PTHR31439">
    <property type="entry name" value="EXPRESSED PROTEIN"/>
    <property type="match status" value="1"/>
</dbReference>
<name>A0A0A9DPJ2_ARUDO</name>
<accession>A0A0A9DPJ2</accession>
<evidence type="ECO:0000313" key="1">
    <source>
        <dbReference type="EMBL" id="JAD89721.1"/>
    </source>
</evidence>
<reference evidence="1" key="2">
    <citation type="journal article" date="2015" name="Data Brief">
        <title>Shoot transcriptome of the giant reed, Arundo donax.</title>
        <authorList>
            <person name="Barrero R.A."/>
            <person name="Guerrero F.D."/>
            <person name="Moolhuijzen P."/>
            <person name="Goolsby J.A."/>
            <person name="Tidwell J."/>
            <person name="Bellgard S.E."/>
            <person name="Bellgard M.I."/>
        </authorList>
    </citation>
    <scope>NUCLEOTIDE SEQUENCE</scope>
    <source>
        <tissue evidence="1">Shoot tissue taken approximately 20 cm above the soil surface</tissue>
    </source>
</reference>
<dbReference type="PANTHER" id="PTHR31439:SF4">
    <property type="entry name" value="NEURONAL PAS DOMAIN PROTEIN"/>
    <property type="match status" value="1"/>
</dbReference>
<protein>
    <submittedName>
        <fullName evidence="1">Uncharacterized protein</fullName>
    </submittedName>
</protein>
<proteinExistence type="predicted"/>